<keyword evidence="5" id="KW-0997">Cell inner membrane</keyword>
<keyword evidence="7" id="KW-0653">Protein transport</keyword>
<evidence type="ECO:0000256" key="9">
    <source>
        <dbReference type="ARBA" id="ARBA00023136"/>
    </source>
</evidence>
<dbReference type="GO" id="GO:0015031">
    <property type="term" value="P:protein transport"/>
    <property type="evidence" value="ECO:0007669"/>
    <property type="project" value="UniProtKB-KW"/>
</dbReference>
<comment type="caution">
    <text evidence="12">The sequence shown here is derived from an EMBL/GenBank/DDBJ whole genome shotgun (WGS) entry which is preliminary data.</text>
</comment>
<dbReference type="Proteomes" id="UP000639775">
    <property type="component" value="Unassembled WGS sequence"/>
</dbReference>
<dbReference type="PROSITE" id="PS52015">
    <property type="entry name" value="TONB_CTD"/>
    <property type="match status" value="1"/>
</dbReference>
<dbReference type="NCBIfam" id="TIGR01352">
    <property type="entry name" value="tonB_Cterm"/>
    <property type="match status" value="1"/>
</dbReference>
<feature type="compositionally biased region" description="Low complexity" evidence="10">
    <location>
        <begin position="159"/>
        <end position="185"/>
    </location>
</feature>
<dbReference type="RefSeq" id="WP_167196315.1">
    <property type="nucleotide sequence ID" value="NZ_JAAORB010000015.1"/>
</dbReference>
<keyword evidence="4" id="KW-1003">Cell membrane</keyword>
<dbReference type="Pfam" id="PF03544">
    <property type="entry name" value="TonB_C"/>
    <property type="match status" value="1"/>
</dbReference>
<evidence type="ECO:0000256" key="10">
    <source>
        <dbReference type="SAM" id="MobiDB-lite"/>
    </source>
</evidence>
<dbReference type="SUPFAM" id="SSF74653">
    <property type="entry name" value="TolA/TonB C-terminal domain"/>
    <property type="match status" value="1"/>
</dbReference>
<keyword evidence="13" id="KW-1185">Reference proteome</keyword>
<keyword evidence="9" id="KW-0472">Membrane</keyword>
<dbReference type="InterPro" id="IPR037682">
    <property type="entry name" value="TonB_C"/>
</dbReference>
<dbReference type="InterPro" id="IPR006260">
    <property type="entry name" value="TonB/TolA_C"/>
</dbReference>
<proteinExistence type="inferred from homology"/>
<accession>A0A967BHQ9</accession>
<dbReference type="InterPro" id="IPR051045">
    <property type="entry name" value="TonB-dependent_transducer"/>
</dbReference>
<evidence type="ECO:0000259" key="11">
    <source>
        <dbReference type="PROSITE" id="PS52015"/>
    </source>
</evidence>
<dbReference type="PANTHER" id="PTHR33446:SF2">
    <property type="entry name" value="PROTEIN TONB"/>
    <property type="match status" value="1"/>
</dbReference>
<evidence type="ECO:0000313" key="12">
    <source>
        <dbReference type="EMBL" id="NHQ74667.1"/>
    </source>
</evidence>
<dbReference type="EMBL" id="JAAORB010000015">
    <property type="protein sequence ID" value="NHQ74667.1"/>
    <property type="molecule type" value="Genomic_DNA"/>
</dbReference>
<comment type="similarity">
    <text evidence="2">Belongs to the TonB family.</text>
</comment>
<organism evidence="12 13">
    <name type="scientific">Roseovarius gahaiensis</name>
    <dbReference type="NCBI Taxonomy" id="2716691"/>
    <lineage>
        <taxon>Bacteria</taxon>
        <taxon>Pseudomonadati</taxon>
        <taxon>Pseudomonadota</taxon>
        <taxon>Alphaproteobacteria</taxon>
        <taxon>Rhodobacterales</taxon>
        <taxon>Roseobacteraceae</taxon>
        <taxon>Roseovarius</taxon>
    </lineage>
</organism>
<keyword evidence="6" id="KW-0812">Transmembrane</keyword>
<evidence type="ECO:0000256" key="3">
    <source>
        <dbReference type="ARBA" id="ARBA00022448"/>
    </source>
</evidence>
<evidence type="ECO:0000256" key="7">
    <source>
        <dbReference type="ARBA" id="ARBA00022927"/>
    </source>
</evidence>
<evidence type="ECO:0000256" key="6">
    <source>
        <dbReference type="ARBA" id="ARBA00022692"/>
    </source>
</evidence>
<feature type="region of interest" description="Disordered" evidence="10">
    <location>
        <begin position="61"/>
        <end position="189"/>
    </location>
</feature>
<evidence type="ECO:0000256" key="8">
    <source>
        <dbReference type="ARBA" id="ARBA00022989"/>
    </source>
</evidence>
<gene>
    <name evidence="12" type="ORF">HAT86_09345</name>
</gene>
<dbReference type="Gene3D" id="3.30.1150.10">
    <property type="match status" value="1"/>
</dbReference>
<evidence type="ECO:0000256" key="2">
    <source>
        <dbReference type="ARBA" id="ARBA00006555"/>
    </source>
</evidence>
<name>A0A967BHQ9_9RHOB</name>
<sequence>MIRLTEFLAFVAVAVALHLAVALWEPQDTGLTAAGDAGQAVISMQVSDAQLADMVERWETPPDLSAPVDAPDMPQVAATDPPPSPTAPSVDPMPRATATAPQGLALPAPESVPDASVTAPPPPPVAKPTPNTAKLADTRPRERPKRSTPPKPKAKADPARNPAAASTAQRAAGQGQGADAGNARASQATSLNAGQIQSLTAQWGAKLRRKVERRKRYPSAARGASGTVLVRLTVGRDGSLRGVALARSSGNAALDQAAVRAVQSAGRFPAAPKGLSKPSYSFTLPMQFNR</sequence>
<feature type="domain" description="TonB C-terminal" evidence="11">
    <location>
        <begin position="202"/>
        <end position="290"/>
    </location>
</feature>
<comment type="subcellular location">
    <subcellularLocation>
        <location evidence="1">Cell inner membrane</location>
        <topology evidence="1">Single-pass membrane protein</topology>
        <orientation evidence="1">Periplasmic side</orientation>
    </subcellularLocation>
</comment>
<evidence type="ECO:0000256" key="5">
    <source>
        <dbReference type="ARBA" id="ARBA00022519"/>
    </source>
</evidence>
<evidence type="ECO:0000313" key="13">
    <source>
        <dbReference type="Proteomes" id="UP000639775"/>
    </source>
</evidence>
<reference evidence="12" key="1">
    <citation type="submission" date="2020-03" db="EMBL/GenBank/DDBJ databases">
        <title>Roseovarius gahaiensis sp. nov., isolated from Gahai Saline Lake, China.</title>
        <authorList>
            <person name="Sun X."/>
        </authorList>
    </citation>
    <scope>NUCLEOTIDE SEQUENCE</scope>
    <source>
        <strain evidence="12">GH877</strain>
    </source>
</reference>
<keyword evidence="3" id="KW-0813">Transport</keyword>
<dbReference type="PANTHER" id="PTHR33446">
    <property type="entry name" value="PROTEIN TONB-RELATED"/>
    <property type="match status" value="1"/>
</dbReference>
<dbReference type="AlphaFoldDB" id="A0A967BHQ9"/>
<dbReference type="GO" id="GO:0055085">
    <property type="term" value="P:transmembrane transport"/>
    <property type="evidence" value="ECO:0007669"/>
    <property type="project" value="InterPro"/>
</dbReference>
<protein>
    <submittedName>
        <fullName evidence="12">TonB family protein</fullName>
    </submittedName>
</protein>
<dbReference type="GO" id="GO:0098797">
    <property type="term" value="C:plasma membrane protein complex"/>
    <property type="evidence" value="ECO:0007669"/>
    <property type="project" value="TreeGrafter"/>
</dbReference>
<evidence type="ECO:0000256" key="1">
    <source>
        <dbReference type="ARBA" id="ARBA00004383"/>
    </source>
</evidence>
<dbReference type="GO" id="GO:0031992">
    <property type="term" value="F:energy transducer activity"/>
    <property type="evidence" value="ECO:0007669"/>
    <property type="project" value="TreeGrafter"/>
</dbReference>
<keyword evidence="8" id="KW-1133">Transmembrane helix</keyword>
<evidence type="ECO:0000256" key="4">
    <source>
        <dbReference type="ARBA" id="ARBA00022475"/>
    </source>
</evidence>